<dbReference type="KEGG" id="pect:BN1012_Phect1700"/>
<keyword evidence="3" id="KW-0804">Transcription</keyword>
<reference evidence="5 6" key="1">
    <citation type="journal article" date="2014" name="Front. Genet.">
        <title>Genome and metabolic network of "Candidatus Phaeomarinobacter ectocarpi" Ec32, a new candidate genus of Alphaproteobacteria frequently associated with brown algae.</title>
        <authorList>
            <person name="Dittami S.M."/>
            <person name="Barbeyron T."/>
            <person name="Boyen C."/>
            <person name="Cambefort J."/>
            <person name="Collet G."/>
            <person name="Delage L."/>
            <person name="Gobet A."/>
            <person name="Groisillier A."/>
            <person name="Leblanc C."/>
            <person name="Michel G."/>
            <person name="Scornet D."/>
            <person name="Siegel A."/>
            <person name="Tapia J.E."/>
            <person name="Tonon T."/>
        </authorList>
    </citation>
    <scope>NUCLEOTIDE SEQUENCE [LARGE SCALE GENOMIC DNA]</scope>
    <source>
        <strain evidence="5 6">Ec32</strain>
    </source>
</reference>
<dbReference type="GO" id="GO:0006355">
    <property type="term" value="P:regulation of DNA-templated transcription"/>
    <property type="evidence" value="ECO:0007669"/>
    <property type="project" value="InterPro"/>
</dbReference>
<evidence type="ECO:0000313" key="5">
    <source>
        <dbReference type="EMBL" id="CDO59914.1"/>
    </source>
</evidence>
<dbReference type="HOGENOM" id="CLU_1110575_0_0_5"/>
<dbReference type="InterPro" id="IPR000595">
    <property type="entry name" value="cNMP-bd_dom"/>
</dbReference>
<evidence type="ECO:0000259" key="4">
    <source>
        <dbReference type="PROSITE" id="PS50042"/>
    </source>
</evidence>
<name>X5MFK6_9HYPH</name>
<organism evidence="5 6">
    <name type="scientific">Candidatus Phaeomarinibacter ectocarpi</name>
    <dbReference type="NCBI Taxonomy" id="1458461"/>
    <lineage>
        <taxon>Bacteria</taxon>
        <taxon>Pseudomonadati</taxon>
        <taxon>Pseudomonadota</taxon>
        <taxon>Alphaproteobacteria</taxon>
        <taxon>Hyphomicrobiales</taxon>
        <taxon>Parvibaculaceae</taxon>
        <taxon>Candidatus Phaeomarinibacter</taxon>
    </lineage>
</organism>
<dbReference type="PROSITE" id="PS50042">
    <property type="entry name" value="CNMP_BINDING_3"/>
    <property type="match status" value="1"/>
</dbReference>
<keyword evidence="1" id="KW-0805">Transcription regulation</keyword>
<dbReference type="InterPro" id="IPR018490">
    <property type="entry name" value="cNMP-bd_dom_sf"/>
</dbReference>
<sequence length="215" mass="22690">MHEDRDDAAKACRFISYAAGDIVGGPGAGETSVAFVTHGAVRVSLPPDRHGDVAFFDVTDGGVFGHLEALTGETPKLSAVALSSAEVSFLPASAFCMLIEAHPVIALDLMRAHARDTMTQAPRTPGEASGSSHMLYAELLRMAEADSKMEDGLLISRLPRHRELADWTGLSEAEVAASLASLVKSGCVERRYPGLCILDAEKLRTLAFGGGAPKN</sequence>
<dbReference type="GO" id="GO:0003677">
    <property type="term" value="F:DNA binding"/>
    <property type="evidence" value="ECO:0007669"/>
    <property type="project" value="UniProtKB-KW"/>
</dbReference>
<accession>X5MFK6</accession>
<dbReference type="InterPro" id="IPR036388">
    <property type="entry name" value="WH-like_DNA-bd_sf"/>
</dbReference>
<keyword evidence="6" id="KW-1185">Reference proteome</keyword>
<dbReference type="InterPro" id="IPR012318">
    <property type="entry name" value="HTH_CRP"/>
</dbReference>
<dbReference type="InterPro" id="IPR014710">
    <property type="entry name" value="RmlC-like_jellyroll"/>
</dbReference>
<proteinExistence type="predicted"/>
<evidence type="ECO:0000313" key="6">
    <source>
        <dbReference type="Proteomes" id="UP000032160"/>
    </source>
</evidence>
<dbReference type="Pfam" id="PF13545">
    <property type="entry name" value="HTH_Crp_2"/>
    <property type="match status" value="1"/>
</dbReference>
<dbReference type="STRING" id="1458461.BN1012_Phect1700"/>
<keyword evidence="5" id="KW-0808">Transferase</keyword>
<dbReference type="AlphaFoldDB" id="X5MFK6"/>
<dbReference type="Gene3D" id="2.60.120.10">
    <property type="entry name" value="Jelly Rolls"/>
    <property type="match status" value="1"/>
</dbReference>
<protein>
    <submittedName>
        <fullName evidence="5">Cyclic nucleotide-binding domain:cAMP-dependent protein kinase</fullName>
    </submittedName>
</protein>
<gene>
    <name evidence="5" type="ORF">BN1012_Phect1700</name>
</gene>
<feature type="domain" description="Cyclic nucleotide-binding" evidence="4">
    <location>
        <begin position="1"/>
        <end position="80"/>
    </location>
</feature>
<evidence type="ECO:0000256" key="1">
    <source>
        <dbReference type="ARBA" id="ARBA00023015"/>
    </source>
</evidence>
<keyword evidence="5" id="KW-0418">Kinase</keyword>
<dbReference type="InterPro" id="IPR036390">
    <property type="entry name" value="WH_DNA-bd_sf"/>
</dbReference>
<dbReference type="GO" id="GO:0016301">
    <property type="term" value="F:kinase activity"/>
    <property type="evidence" value="ECO:0007669"/>
    <property type="project" value="UniProtKB-KW"/>
</dbReference>
<dbReference type="SUPFAM" id="SSF51206">
    <property type="entry name" value="cAMP-binding domain-like"/>
    <property type="match status" value="1"/>
</dbReference>
<dbReference type="CDD" id="cd00038">
    <property type="entry name" value="CAP_ED"/>
    <property type="match status" value="1"/>
</dbReference>
<evidence type="ECO:0000256" key="3">
    <source>
        <dbReference type="ARBA" id="ARBA00023163"/>
    </source>
</evidence>
<dbReference type="Proteomes" id="UP000032160">
    <property type="component" value="Chromosome I"/>
</dbReference>
<evidence type="ECO:0000256" key="2">
    <source>
        <dbReference type="ARBA" id="ARBA00023125"/>
    </source>
</evidence>
<dbReference type="SUPFAM" id="SSF46785">
    <property type="entry name" value="Winged helix' DNA-binding domain"/>
    <property type="match status" value="1"/>
</dbReference>
<dbReference type="Gene3D" id="1.10.10.10">
    <property type="entry name" value="Winged helix-like DNA-binding domain superfamily/Winged helix DNA-binding domain"/>
    <property type="match status" value="1"/>
</dbReference>
<dbReference type="Pfam" id="PF00027">
    <property type="entry name" value="cNMP_binding"/>
    <property type="match status" value="1"/>
</dbReference>
<dbReference type="EMBL" id="HG966617">
    <property type="protein sequence ID" value="CDO59914.1"/>
    <property type="molecule type" value="Genomic_DNA"/>
</dbReference>
<keyword evidence="2" id="KW-0238">DNA-binding</keyword>